<dbReference type="AlphaFoldDB" id="A0A0M2JUT1"/>
<proteinExistence type="predicted"/>
<gene>
    <name evidence="1" type="ORF">WN67_28245</name>
</gene>
<evidence type="ECO:0000313" key="1">
    <source>
        <dbReference type="EMBL" id="KKE98623.1"/>
    </source>
</evidence>
<sequence length="87" mass="9288">MACDASTSAPDLPSLLLVPELPLFLYGLLHRGGPVLGVVVPPVPCDRRADRTDRFVRLSRPPVATDAFPVLKQLTELPSCPSVIGQA</sequence>
<keyword evidence="2" id="KW-1185">Reference proteome</keyword>
<reference evidence="1 2" key="1">
    <citation type="journal article" date="2015" name="Genome Announc.">
        <title>Draft Genome Sequence of Mycobacterium obuense Strain UC1, Isolated from Patient Sputum.</title>
        <authorList>
            <person name="Greninger A.L."/>
            <person name="Cunningham G."/>
            <person name="Hsu E.D."/>
            <person name="Yu J.M."/>
            <person name="Chiu C.Y."/>
            <person name="Miller S."/>
        </authorList>
    </citation>
    <scope>NUCLEOTIDE SEQUENCE [LARGE SCALE GENOMIC DNA]</scope>
    <source>
        <strain evidence="1 2">UC1</strain>
    </source>
</reference>
<dbReference type="EMBL" id="LAUZ02000032">
    <property type="protein sequence ID" value="KKE98623.1"/>
    <property type="molecule type" value="Genomic_DNA"/>
</dbReference>
<dbReference type="Proteomes" id="UP000034150">
    <property type="component" value="Unassembled WGS sequence"/>
</dbReference>
<dbReference type="PATRIC" id="fig|1807.13.peg.3077"/>
<evidence type="ECO:0000313" key="2">
    <source>
        <dbReference type="Proteomes" id="UP000034150"/>
    </source>
</evidence>
<organism evidence="1 2">
    <name type="scientific">Mycolicibacterium obuense</name>
    <dbReference type="NCBI Taxonomy" id="1807"/>
    <lineage>
        <taxon>Bacteria</taxon>
        <taxon>Bacillati</taxon>
        <taxon>Actinomycetota</taxon>
        <taxon>Actinomycetes</taxon>
        <taxon>Mycobacteriales</taxon>
        <taxon>Mycobacteriaceae</taxon>
        <taxon>Mycolicibacterium</taxon>
    </lineage>
</organism>
<accession>A0A0M2JUT1</accession>
<comment type="caution">
    <text evidence="1">The sequence shown here is derived from an EMBL/GenBank/DDBJ whole genome shotgun (WGS) entry which is preliminary data.</text>
</comment>
<name>A0A0M2JUT1_9MYCO</name>
<protein>
    <submittedName>
        <fullName evidence="1">Uncharacterized protein</fullName>
    </submittedName>
</protein>